<dbReference type="AlphaFoldDB" id="A0A5B6WDP4"/>
<evidence type="ECO:0000313" key="2">
    <source>
        <dbReference type="EMBL" id="KAA3479829.1"/>
    </source>
</evidence>
<reference evidence="3" key="1">
    <citation type="journal article" date="2019" name="Plant Biotechnol. J.">
        <title>Genome sequencing of the Australian wild diploid species Gossypium australe highlights disease resistance and delayed gland morphogenesis.</title>
        <authorList>
            <person name="Cai Y."/>
            <person name="Cai X."/>
            <person name="Wang Q."/>
            <person name="Wang P."/>
            <person name="Zhang Y."/>
            <person name="Cai C."/>
            <person name="Xu Y."/>
            <person name="Wang K."/>
            <person name="Zhou Z."/>
            <person name="Wang C."/>
            <person name="Geng S."/>
            <person name="Li B."/>
            <person name="Dong Q."/>
            <person name="Hou Y."/>
            <person name="Wang H."/>
            <person name="Ai P."/>
            <person name="Liu Z."/>
            <person name="Yi F."/>
            <person name="Sun M."/>
            <person name="An G."/>
            <person name="Cheng J."/>
            <person name="Zhang Y."/>
            <person name="Shi Q."/>
            <person name="Xie Y."/>
            <person name="Shi X."/>
            <person name="Chang Y."/>
            <person name="Huang F."/>
            <person name="Chen Y."/>
            <person name="Hong S."/>
            <person name="Mi L."/>
            <person name="Sun Q."/>
            <person name="Zhang L."/>
            <person name="Zhou B."/>
            <person name="Peng R."/>
            <person name="Zhang X."/>
            <person name="Liu F."/>
        </authorList>
    </citation>
    <scope>NUCLEOTIDE SEQUENCE [LARGE SCALE GENOMIC DNA]</scope>
    <source>
        <strain evidence="3">cv. PA1801</strain>
    </source>
</reference>
<sequence length="139" mass="15999">MQCDILPTKSVSVVIFTRIMACDTPKQAWDKLNEEFQVEKVITTLLKRYESKISSLEDSMDLSTISLSELINNKEGHVEGAFQARNREAMSSSSHKEKKSWSDKKDNSKKESGKKKYPLCSYCKKLGHLEKFCWFRPNA</sequence>
<dbReference type="EMBL" id="SMMG02000003">
    <property type="protein sequence ID" value="KAA3479829.1"/>
    <property type="molecule type" value="Genomic_DNA"/>
</dbReference>
<name>A0A5B6WDP4_9ROSI</name>
<protein>
    <submittedName>
        <fullName evidence="2">Pleiotropic drug resistance protein 3-like</fullName>
    </submittedName>
</protein>
<gene>
    <name evidence="2" type="ORF">EPI10_020310</name>
</gene>
<feature type="compositionally biased region" description="Basic and acidic residues" evidence="1">
    <location>
        <begin position="99"/>
        <end position="111"/>
    </location>
</feature>
<accession>A0A5B6WDP4</accession>
<proteinExistence type="predicted"/>
<dbReference type="OrthoDB" id="1001766at2759"/>
<organism evidence="2 3">
    <name type="scientific">Gossypium australe</name>
    <dbReference type="NCBI Taxonomy" id="47621"/>
    <lineage>
        <taxon>Eukaryota</taxon>
        <taxon>Viridiplantae</taxon>
        <taxon>Streptophyta</taxon>
        <taxon>Embryophyta</taxon>
        <taxon>Tracheophyta</taxon>
        <taxon>Spermatophyta</taxon>
        <taxon>Magnoliopsida</taxon>
        <taxon>eudicotyledons</taxon>
        <taxon>Gunneridae</taxon>
        <taxon>Pentapetalae</taxon>
        <taxon>rosids</taxon>
        <taxon>malvids</taxon>
        <taxon>Malvales</taxon>
        <taxon>Malvaceae</taxon>
        <taxon>Malvoideae</taxon>
        <taxon>Gossypium</taxon>
    </lineage>
</organism>
<comment type="caution">
    <text evidence="2">The sequence shown here is derived from an EMBL/GenBank/DDBJ whole genome shotgun (WGS) entry which is preliminary data.</text>
</comment>
<evidence type="ECO:0000256" key="1">
    <source>
        <dbReference type="SAM" id="MobiDB-lite"/>
    </source>
</evidence>
<evidence type="ECO:0000313" key="3">
    <source>
        <dbReference type="Proteomes" id="UP000325315"/>
    </source>
</evidence>
<dbReference type="Proteomes" id="UP000325315">
    <property type="component" value="Unassembled WGS sequence"/>
</dbReference>
<keyword evidence="3" id="KW-1185">Reference proteome</keyword>
<feature type="region of interest" description="Disordered" evidence="1">
    <location>
        <begin position="81"/>
        <end position="115"/>
    </location>
</feature>